<keyword evidence="4" id="KW-1185">Reference proteome</keyword>
<gene>
    <name evidence="3" type="ORF">PENTCL1PPCAC_9797</name>
</gene>
<evidence type="ECO:0000259" key="2">
    <source>
        <dbReference type="PROSITE" id="PS50106"/>
    </source>
</evidence>
<name>A0AAV5SXX3_9BILA</name>
<evidence type="ECO:0000256" key="1">
    <source>
        <dbReference type="SAM" id="Phobius"/>
    </source>
</evidence>
<keyword evidence="1" id="KW-1133">Transmembrane helix</keyword>
<keyword evidence="1" id="KW-0812">Transmembrane</keyword>
<dbReference type="InterPro" id="IPR001478">
    <property type="entry name" value="PDZ"/>
</dbReference>
<dbReference type="PROSITE" id="PS50106">
    <property type="entry name" value="PDZ"/>
    <property type="match status" value="1"/>
</dbReference>
<comment type="caution">
    <text evidence="3">The sequence shown here is derived from an EMBL/GenBank/DDBJ whole genome shotgun (WGS) entry which is preliminary data.</text>
</comment>
<dbReference type="SUPFAM" id="SSF50156">
    <property type="entry name" value="PDZ domain-like"/>
    <property type="match status" value="1"/>
</dbReference>
<sequence>EQMNRFQAAMILLNSTGIAYSLCKYPFRASISVSMMAMNVCWLVYGSSGFFDIFVLFSKGLFALGGMLDMRNDVARIATAIIEQYESIDNSEKVEKADTVEKTEFITVELKKDEEGLMGFWFNDVGQDKAIAITRVNSGSEAEQKGLKKGDEIVYVNSMSFDGVSMDFARTLFNGIRGPVIMMVRRKVKE</sequence>
<feature type="non-terminal residue" evidence="3">
    <location>
        <position position="1"/>
    </location>
</feature>
<dbReference type="Gene3D" id="2.30.42.10">
    <property type="match status" value="1"/>
</dbReference>
<evidence type="ECO:0000313" key="3">
    <source>
        <dbReference type="EMBL" id="GMS87622.1"/>
    </source>
</evidence>
<feature type="domain" description="PDZ" evidence="2">
    <location>
        <begin position="107"/>
        <end position="188"/>
    </location>
</feature>
<dbReference type="AlphaFoldDB" id="A0AAV5SXX3"/>
<accession>A0AAV5SXX3</accession>
<protein>
    <recommendedName>
        <fullName evidence="2">PDZ domain-containing protein</fullName>
    </recommendedName>
</protein>
<dbReference type="Pfam" id="PF00595">
    <property type="entry name" value="PDZ"/>
    <property type="match status" value="1"/>
</dbReference>
<dbReference type="EMBL" id="BTSX01000003">
    <property type="protein sequence ID" value="GMS87622.1"/>
    <property type="molecule type" value="Genomic_DNA"/>
</dbReference>
<dbReference type="Proteomes" id="UP001432027">
    <property type="component" value="Unassembled WGS sequence"/>
</dbReference>
<feature type="transmembrane region" description="Helical" evidence="1">
    <location>
        <begin position="43"/>
        <end position="62"/>
    </location>
</feature>
<organism evidence="3 4">
    <name type="scientific">Pristionchus entomophagus</name>
    <dbReference type="NCBI Taxonomy" id="358040"/>
    <lineage>
        <taxon>Eukaryota</taxon>
        <taxon>Metazoa</taxon>
        <taxon>Ecdysozoa</taxon>
        <taxon>Nematoda</taxon>
        <taxon>Chromadorea</taxon>
        <taxon>Rhabditida</taxon>
        <taxon>Rhabditina</taxon>
        <taxon>Diplogasteromorpha</taxon>
        <taxon>Diplogasteroidea</taxon>
        <taxon>Neodiplogasteridae</taxon>
        <taxon>Pristionchus</taxon>
    </lineage>
</organism>
<reference evidence="3" key="1">
    <citation type="submission" date="2023-10" db="EMBL/GenBank/DDBJ databases">
        <title>Genome assembly of Pristionchus species.</title>
        <authorList>
            <person name="Yoshida K."/>
            <person name="Sommer R.J."/>
        </authorList>
    </citation>
    <scope>NUCLEOTIDE SEQUENCE</scope>
    <source>
        <strain evidence="3">RS0144</strain>
    </source>
</reference>
<dbReference type="CDD" id="cd00136">
    <property type="entry name" value="PDZ_canonical"/>
    <property type="match status" value="1"/>
</dbReference>
<dbReference type="SMART" id="SM00228">
    <property type="entry name" value="PDZ"/>
    <property type="match status" value="1"/>
</dbReference>
<keyword evidence="1" id="KW-0472">Membrane</keyword>
<proteinExistence type="predicted"/>
<dbReference type="InterPro" id="IPR036034">
    <property type="entry name" value="PDZ_sf"/>
</dbReference>
<evidence type="ECO:0000313" key="4">
    <source>
        <dbReference type="Proteomes" id="UP001432027"/>
    </source>
</evidence>